<dbReference type="OrthoDB" id="5188325at2"/>
<dbReference type="InterPro" id="IPR036513">
    <property type="entry name" value="STAS_dom_sf"/>
</dbReference>
<name>A0A7U9L378_9ACTN</name>
<dbReference type="PROSITE" id="PS50801">
    <property type="entry name" value="STAS"/>
    <property type="match status" value="1"/>
</dbReference>
<evidence type="ECO:0000259" key="2">
    <source>
        <dbReference type="PROSITE" id="PS50801"/>
    </source>
</evidence>
<evidence type="ECO:0000256" key="1">
    <source>
        <dbReference type="SAM" id="MobiDB-lite"/>
    </source>
</evidence>
<organism evidence="3 4">
    <name type="scientific">Streptomyces chrestomyceticus JCM 4735</name>
    <dbReference type="NCBI Taxonomy" id="1306181"/>
    <lineage>
        <taxon>Bacteria</taxon>
        <taxon>Bacillati</taxon>
        <taxon>Actinomycetota</taxon>
        <taxon>Actinomycetes</taxon>
        <taxon>Kitasatosporales</taxon>
        <taxon>Streptomycetaceae</taxon>
        <taxon>Streptomyces</taxon>
    </lineage>
</organism>
<feature type="domain" description="STAS" evidence="2">
    <location>
        <begin position="18"/>
        <end position="98"/>
    </location>
</feature>
<dbReference type="Proteomes" id="UP000287830">
    <property type="component" value="Unassembled WGS sequence"/>
</dbReference>
<dbReference type="CDD" id="cd07043">
    <property type="entry name" value="STAS_anti-anti-sigma_factors"/>
    <property type="match status" value="1"/>
</dbReference>
<dbReference type="PANTHER" id="PTHR33495:SF2">
    <property type="entry name" value="ANTI-SIGMA FACTOR ANTAGONIST TM_1081-RELATED"/>
    <property type="match status" value="1"/>
</dbReference>
<dbReference type="PANTHER" id="PTHR33495">
    <property type="entry name" value="ANTI-SIGMA FACTOR ANTAGONIST TM_1081-RELATED-RELATED"/>
    <property type="match status" value="1"/>
</dbReference>
<comment type="caution">
    <text evidence="3">The sequence shown here is derived from an EMBL/GenBank/DDBJ whole genome shotgun (WGS) entry which is preliminary data.</text>
</comment>
<evidence type="ECO:0000313" key="3">
    <source>
        <dbReference type="EMBL" id="GCD39568.1"/>
    </source>
</evidence>
<proteinExistence type="predicted"/>
<dbReference type="AlphaFoldDB" id="A0A7U9L378"/>
<evidence type="ECO:0000313" key="4">
    <source>
        <dbReference type="Proteomes" id="UP000287830"/>
    </source>
</evidence>
<dbReference type="InterPro" id="IPR058548">
    <property type="entry name" value="MlaB-like_STAS"/>
</dbReference>
<gene>
    <name evidence="3" type="primary">arsI_3</name>
    <name evidence="3" type="ORF">OEIGOIKO_07424</name>
</gene>
<reference evidence="3 4" key="1">
    <citation type="submission" date="2018-11" db="EMBL/GenBank/DDBJ databases">
        <title>Whole genome sequence of Streptomyces chrestomyceticus NBRC 13444(T).</title>
        <authorList>
            <person name="Komaki H."/>
            <person name="Tamura T."/>
        </authorList>
    </citation>
    <scope>NUCLEOTIDE SEQUENCE [LARGE SCALE GENOMIC DNA]</scope>
    <source>
        <strain evidence="3 4">NBRC 13444</strain>
    </source>
</reference>
<dbReference type="RefSeq" id="WP_033035382.1">
    <property type="nucleotide sequence ID" value="NZ_BHZC01000001.1"/>
</dbReference>
<dbReference type="Gene3D" id="3.30.750.24">
    <property type="entry name" value="STAS domain"/>
    <property type="match status" value="1"/>
</dbReference>
<dbReference type="GO" id="GO:0043856">
    <property type="term" value="F:anti-sigma factor antagonist activity"/>
    <property type="evidence" value="ECO:0007669"/>
    <property type="project" value="TreeGrafter"/>
</dbReference>
<dbReference type="EMBL" id="BHZC01000001">
    <property type="protein sequence ID" value="GCD39568.1"/>
    <property type="molecule type" value="Genomic_DNA"/>
</dbReference>
<accession>A0A7U9L378</accession>
<protein>
    <submittedName>
        <fullName evidence="3">Anti-sigma factor antagonist</fullName>
    </submittedName>
</protein>
<dbReference type="GeneID" id="95626084"/>
<dbReference type="InterPro" id="IPR002645">
    <property type="entry name" value="STAS_dom"/>
</dbReference>
<dbReference type="Pfam" id="PF13466">
    <property type="entry name" value="STAS_2"/>
    <property type="match status" value="1"/>
</dbReference>
<dbReference type="SUPFAM" id="SSF52091">
    <property type="entry name" value="SpoIIaa-like"/>
    <property type="match status" value="1"/>
</dbReference>
<feature type="region of interest" description="Disordered" evidence="1">
    <location>
        <begin position="107"/>
        <end position="126"/>
    </location>
</feature>
<sequence>MSLPDLNVYRHDKRNRALITLSGEIDLSTAPLVTASLRECLYGGIRTIDVDLTAVTFCDVSGLNAFLHAAAQATRRGGTLRLHHPPLALRRILSHSDFTLLLSGVPASHRESTPAPWPAPLSAGAP</sequence>